<dbReference type="Gene3D" id="1.20.1720.10">
    <property type="entry name" value="Multidrug resistance protein D"/>
    <property type="match status" value="1"/>
</dbReference>
<dbReference type="GO" id="GO:0022857">
    <property type="term" value="F:transmembrane transporter activity"/>
    <property type="evidence" value="ECO:0007669"/>
    <property type="project" value="InterPro"/>
</dbReference>
<dbReference type="CDD" id="cd17502">
    <property type="entry name" value="MFS_Azr1_MDR_like"/>
    <property type="match status" value="1"/>
</dbReference>
<evidence type="ECO:0000313" key="9">
    <source>
        <dbReference type="EMBL" id="KAG9254387.1"/>
    </source>
</evidence>
<name>A0A9P7ZME7_9HYPO</name>
<dbReference type="Gene3D" id="1.20.1250.20">
    <property type="entry name" value="MFS general substrate transporter like domains"/>
    <property type="match status" value="1"/>
</dbReference>
<feature type="transmembrane region" description="Helical" evidence="7">
    <location>
        <begin position="415"/>
        <end position="436"/>
    </location>
</feature>
<reference evidence="9" key="1">
    <citation type="journal article" date="2021" name="IMA Fungus">
        <title>Genomic characterization of three marine fungi, including Emericellopsis atlantica sp. nov. with signatures of a generalist lifestyle and marine biomass degradation.</title>
        <authorList>
            <person name="Hagestad O.C."/>
            <person name="Hou L."/>
            <person name="Andersen J.H."/>
            <person name="Hansen E.H."/>
            <person name="Altermark B."/>
            <person name="Li C."/>
            <person name="Kuhnert E."/>
            <person name="Cox R.J."/>
            <person name="Crous P.W."/>
            <person name="Spatafora J.W."/>
            <person name="Lail K."/>
            <person name="Amirebrahimi M."/>
            <person name="Lipzen A."/>
            <person name="Pangilinan J."/>
            <person name="Andreopoulos W."/>
            <person name="Hayes R.D."/>
            <person name="Ng V."/>
            <person name="Grigoriev I.V."/>
            <person name="Jackson S.A."/>
            <person name="Sutton T.D.S."/>
            <person name="Dobson A.D.W."/>
            <person name="Rama T."/>
        </authorList>
    </citation>
    <scope>NUCLEOTIDE SEQUENCE</scope>
    <source>
        <strain evidence="9">TS7</strain>
    </source>
</reference>
<evidence type="ECO:0000256" key="1">
    <source>
        <dbReference type="ARBA" id="ARBA00004141"/>
    </source>
</evidence>
<feature type="compositionally biased region" description="Basic and acidic residues" evidence="6">
    <location>
        <begin position="559"/>
        <end position="572"/>
    </location>
</feature>
<dbReference type="OrthoDB" id="10021397at2759"/>
<evidence type="ECO:0000256" key="7">
    <source>
        <dbReference type="SAM" id="Phobius"/>
    </source>
</evidence>
<feature type="transmembrane region" description="Helical" evidence="7">
    <location>
        <begin position="448"/>
        <end position="467"/>
    </location>
</feature>
<feature type="transmembrane region" description="Helical" evidence="7">
    <location>
        <begin position="149"/>
        <end position="174"/>
    </location>
</feature>
<feature type="transmembrane region" description="Helical" evidence="7">
    <location>
        <begin position="522"/>
        <end position="540"/>
    </location>
</feature>
<feature type="transmembrane region" description="Helical" evidence="7">
    <location>
        <begin position="96"/>
        <end position="117"/>
    </location>
</feature>
<protein>
    <submittedName>
        <fullName evidence="9">MFS aflatoxin efflux pump</fullName>
    </submittedName>
</protein>
<dbReference type="PROSITE" id="PS50850">
    <property type="entry name" value="MFS"/>
    <property type="match status" value="1"/>
</dbReference>
<feature type="transmembrane region" description="Helical" evidence="7">
    <location>
        <begin position="56"/>
        <end position="84"/>
    </location>
</feature>
<feature type="transmembrane region" description="Helical" evidence="7">
    <location>
        <begin position="214"/>
        <end position="232"/>
    </location>
</feature>
<feature type="transmembrane region" description="Helical" evidence="7">
    <location>
        <begin position="325"/>
        <end position="346"/>
    </location>
</feature>
<feature type="transmembrane region" description="Helical" evidence="7">
    <location>
        <begin position="284"/>
        <end position="305"/>
    </location>
</feature>
<evidence type="ECO:0000313" key="10">
    <source>
        <dbReference type="Proteomes" id="UP000887229"/>
    </source>
</evidence>
<accession>A0A9P7ZME7</accession>
<feature type="region of interest" description="Disordered" evidence="6">
    <location>
        <begin position="1"/>
        <end position="45"/>
    </location>
</feature>
<dbReference type="FunFam" id="1.20.1720.10:FF:000012">
    <property type="entry name" value="MFS toxin efflux pump (AflT)"/>
    <property type="match status" value="1"/>
</dbReference>
<dbReference type="AlphaFoldDB" id="A0A9P7ZME7"/>
<feature type="compositionally biased region" description="Polar residues" evidence="6">
    <location>
        <begin position="20"/>
        <end position="38"/>
    </location>
</feature>
<dbReference type="FunFam" id="1.20.1250.20:FF:000196">
    <property type="entry name" value="MFS toxin efflux pump (AflT)"/>
    <property type="match status" value="1"/>
</dbReference>
<dbReference type="PANTHER" id="PTHR23501">
    <property type="entry name" value="MAJOR FACILITATOR SUPERFAMILY"/>
    <property type="match status" value="1"/>
</dbReference>
<keyword evidence="2" id="KW-0813">Transport</keyword>
<dbReference type="Proteomes" id="UP000887229">
    <property type="component" value="Unassembled WGS sequence"/>
</dbReference>
<keyword evidence="5 7" id="KW-0472">Membrane</keyword>
<sequence>MSTRQQMETETAADRAERPPSNSTSGRNDIASPQSTAPAPQEKLTAPAPAQSKARVVLLIASVFVSVFLIALDRTIISTAIPAITDQFHSLPDVGWYNSAYTLTSVALQLLVGKIYMFYPIRTVLLCSVLLFEIGSVVCGAAPTSDVFIAGRAIAGMGSAGIMVGCIMVIVAVVPLEKRPKIQGFFGALFGIASIIGPLVGGAFTTHVTWRWCFYINLPFGAIALVVIATCLKVPDRDTINTPLLEKLKQLDGVGTLALTGSMACLVLALQWGGQTYAWSSGRIIALFMLVGVFASAFIAAQVFLPRTATIPGRVIKQRSTYSGLCAIFLIGGSMYILTYFLPIWFQVVKDVSAVDSGIRLLPFMLSMVLATMSNGFFVQRIGYYTPTAIVGACLMTVGAGLLTTLQVDTGVGKWIGYQILAGFGLGMCFQAPNLAAQTTLPTADVPIGTSLMMFGQLMGATVFVPVGTNVLNNQLISRLSSLPGFDSRSVTLGGANAVFSDIPADYRAEALHSYNEAIRTVLYIGLGLTAATIIGIAGLEMRSVKKKANKGLEAGETSETKNKEGEKKVDE</sequence>
<keyword evidence="4 7" id="KW-1133">Transmembrane helix</keyword>
<keyword evidence="10" id="KW-1185">Reference proteome</keyword>
<feature type="transmembrane region" description="Helical" evidence="7">
    <location>
        <begin position="186"/>
        <end position="208"/>
    </location>
</feature>
<dbReference type="PANTHER" id="PTHR23501:SF153">
    <property type="entry name" value="AFLATOXIN EFFLUX PUMP, PUTATIVE-RELATED"/>
    <property type="match status" value="1"/>
</dbReference>
<feature type="transmembrane region" description="Helical" evidence="7">
    <location>
        <begin position="253"/>
        <end position="272"/>
    </location>
</feature>
<comment type="caution">
    <text evidence="9">The sequence shown here is derived from an EMBL/GenBank/DDBJ whole genome shotgun (WGS) entry which is preliminary data.</text>
</comment>
<evidence type="ECO:0000256" key="4">
    <source>
        <dbReference type="ARBA" id="ARBA00022989"/>
    </source>
</evidence>
<dbReference type="InterPro" id="IPR036259">
    <property type="entry name" value="MFS_trans_sf"/>
</dbReference>
<keyword evidence="3 7" id="KW-0812">Transmembrane</keyword>
<dbReference type="SUPFAM" id="SSF103473">
    <property type="entry name" value="MFS general substrate transporter"/>
    <property type="match status" value="1"/>
</dbReference>
<evidence type="ECO:0000256" key="3">
    <source>
        <dbReference type="ARBA" id="ARBA00022692"/>
    </source>
</evidence>
<dbReference type="InterPro" id="IPR011701">
    <property type="entry name" value="MFS"/>
</dbReference>
<dbReference type="EMBL" id="MU251254">
    <property type="protein sequence ID" value="KAG9254387.1"/>
    <property type="molecule type" value="Genomic_DNA"/>
</dbReference>
<evidence type="ECO:0000256" key="5">
    <source>
        <dbReference type="ARBA" id="ARBA00023136"/>
    </source>
</evidence>
<dbReference type="GeneID" id="70294389"/>
<comment type="subcellular location">
    <subcellularLocation>
        <location evidence="1">Membrane</location>
        <topology evidence="1">Multi-pass membrane protein</topology>
    </subcellularLocation>
</comment>
<dbReference type="GO" id="GO:0005886">
    <property type="term" value="C:plasma membrane"/>
    <property type="evidence" value="ECO:0007669"/>
    <property type="project" value="TreeGrafter"/>
</dbReference>
<organism evidence="9 10">
    <name type="scientific">Emericellopsis atlantica</name>
    <dbReference type="NCBI Taxonomy" id="2614577"/>
    <lineage>
        <taxon>Eukaryota</taxon>
        <taxon>Fungi</taxon>
        <taxon>Dikarya</taxon>
        <taxon>Ascomycota</taxon>
        <taxon>Pezizomycotina</taxon>
        <taxon>Sordariomycetes</taxon>
        <taxon>Hypocreomycetidae</taxon>
        <taxon>Hypocreales</taxon>
        <taxon>Bionectriaceae</taxon>
        <taxon>Emericellopsis</taxon>
    </lineage>
</organism>
<feature type="transmembrane region" description="Helical" evidence="7">
    <location>
        <begin position="124"/>
        <end position="143"/>
    </location>
</feature>
<dbReference type="InterPro" id="IPR020846">
    <property type="entry name" value="MFS_dom"/>
</dbReference>
<dbReference type="Pfam" id="PF07690">
    <property type="entry name" value="MFS_1"/>
    <property type="match status" value="1"/>
</dbReference>
<proteinExistence type="predicted"/>
<evidence type="ECO:0000259" key="8">
    <source>
        <dbReference type="PROSITE" id="PS50850"/>
    </source>
</evidence>
<evidence type="ECO:0000256" key="6">
    <source>
        <dbReference type="SAM" id="MobiDB-lite"/>
    </source>
</evidence>
<dbReference type="RefSeq" id="XP_046118311.1">
    <property type="nucleotide sequence ID" value="XM_046263486.1"/>
</dbReference>
<feature type="transmembrane region" description="Helical" evidence="7">
    <location>
        <begin position="358"/>
        <end position="377"/>
    </location>
</feature>
<feature type="domain" description="Major facilitator superfamily (MFS) profile" evidence="8">
    <location>
        <begin position="59"/>
        <end position="544"/>
    </location>
</feature>
<feature type="region of interest" description="Disordered" evidence="6">
    <location>
        <begin position="549"/>
        <end position="572"/>
    </location>
</feature>
<gene>
    <name evidence="9" type="ORF">F5Z01DRAFT_655243</name>
</gene>
<feature type="transmembrane region" description="Helical" evidence="7">
    <location>
        <begin position="384"/>
        <end position="403"/>
    </location>
</feature>
<evidence type="ECO:0000256" key="2">
    <source>
        <dbReference type="ARBA" id="ARBA00022448"/>
    </source>
</evidence>